<protein>
    <recommendedName>
        <fullName evidence="5">Phosphate acetyltransferase</fullName>
        <ecNumber evidence="4">2.3.1.8</ecNumber>
    </recommendedName>
    <alternativeName>
        <fullName evidence="8">Phosphotransacetylase</fullName>
    </alternativeName>
</protein>
<dbReference type="Gene3D" id="3.40.50.10750">
    <property type="entry name" value="Isocitrate/Isopropylmalate dehydrogenase-like"/>
    <property type="match status" value="1"/>
</dbReference>
<evidence type="ECO:0000256" key="4">
    <source>
        <dbReference type="ARBA" id="ARBA00012707"/>
    </source>
</evidence>
<evidence type="ECO:0000256" key="5">
    <source>
        <dbReference type="ARBA" id="ARBA00021528"/>
    </source>
</evidence>
<comment type="pathway">
    <text evidence="2">Metabolic intermediate biosynthesis; acetyl-CoA biosynthesis; acetyl-CoA from acetate: step 2/2.</text>
</comment>
<feature type="domain" description="Phosphate acetyl/butaryl transferase" evidence="9">
    <location>
        <begin position="3"/>
        <end position="309"/>
    </location>
</feature>
<comment type="catalytic activity">
    <reaction evidence="1">
        <text>acetyl-CoA + phosphate = acetyl phosphate + CoA</text>
        <dbReference type="Rhea" id="RHEA:19521"/>
        <dbReference type="ChEBI" id="CHEBI:22191"/>
        <dbReference type="ChEBI" id="CHEBI:43474"/>
        <dbReference type="ChEBI" id="CHEBI:57287"/>
        <dbReference type="ChEBI" id="CHEBI:57288"/>
        <dbReference type="EC" id="2.3.1.8"/>
    </reaction>
</comment>
<dbReference type="InterPro" id="IPR042112">
    <property type="entry name" value="P_AcTrfase_dom2"/>
</dbReference>
<keyword evidence="7" id="KW-0012">Acyltransferase</keyword>
<proteinExistence type="inferred from homology"/>
<dbReference type="EC" id="2.3.1.8" evidence="4"/>
<dbReference type="AlphaFoldDB" id="A0A833P2M7"/>
<evidence type="ECO:0000256" key="8">
    <source>
        <dbReference type="ARBA" id="ARBA00031108"/>
    </source>
</evidence>
<keyword evidence="6 10" id="KW-0808">Transferase</keyword>
<evidence type="ECO:0000259" key="9">
    <source>
        <dbReference type="Pfam" id="PF01515"/>
    </source>
</evidence>
<organism evidence="10 11">
    <name type="scientific">Candidatus Saganbacteria bacterium</name>
    <dbReference type="NCBI Taxonomy" id="2575572"/>
    <lineage>
        <taxon>Bacteria</taxon>
        <taxon>Bacillati</taxon>
        <taxon>Saganbacteria</taxon>
    </lineage>
</organism>
<evidence type="ECO:0000256" key="6">
    <source>
        <dbReference type="ARBA" id="ARBA00022679"/>
    </source>
</evidence>
<dbReference type="InterPro" id="IPR004614">
    <property type="entry name" value="P_AcTrfase"/>
</dbReference>
<dbReference type="NCBIfam" id="NF007233">
    <property type="entry name" value="PRK09653.1"/>
    <property type="match status" value="1"/>
</dbReference>
<dbReference type="EMBL" id="WPAF01000042">
    <property type="protein sequence ID" value="KAF0132802.1"/>
    <property type="molecule type" value="Genomic_DNA"/>
</dbReference>
<dbReference type="Proteomes" id="UP000488506">
    <property type="component" value="Unassembled WGS sequence"/>
</dbReference>
<accession>A0A833P2M7</accession>
<dbReference type="InterPro" id="IPR002505">
    <property type="entry name" value="PTA_PTB"/>
</dbReference>
<dbReference type="SUPFAM" id="SSF53659">
    <property type="entry name" value="Isocitrate/Isopropylmalate dehydrogenase-like"/>
    <property type="match status" value="1"/>
</dbReference>
<evidence type="ECO:0000256" key="1">
    <source>
        <dbReference type="ARBA" id="ARBA00000705"/>
    </source>
</evidence>
<reference evidence="10 11" key="1">
    <citation type="submission" date="2019-12" db="EMBL/GenBank/DDBJ databases">
        <authorList>
            <person name="Wolfe R."/>
            <person name="Danczak R."/>
            <person name="Wilkins M."/>
        </authorList>
    </citation>
    <scope>NUCLEOTIDE SEQUENCE [LARGE SCALE GENOMIC DNA]</scope>
    <source>
        <strain evidence="10">X2_MaxBin.013</strain>
    </source>
</reference>
<dbReference type="InterPro" id="IPR050500">
    <property type="entry name" value="Phos_Acetyltrans/Butyryltrans"/>
</dbReference>
<dbReference type="PANTHER" id="PTHR43356">
    <property type="entry name" value="PHOSPHATE ACETYLTRANSFERASE"/>
    <property type="match status" value="1"/>
</dbReference>
<dbReference type="PIRSF" id="PIRSF000428">
    <property type="entry name" value="P_Ac_trans"/>
    <property type="match status" value="1"/>
</dbReference>
<dbReference type="Pfam" id="PF01515">
    <property type="entry name" value="PTA_PTB"/>
    <property type="match status" value="1"/>
</dbReference>
<evidence type="ECO:0000256" key="2">
    <source>
        <dbReference type="ARBA" id="ARBA00004989"/>
    </source>
</evidence>
<comment type="similarity">
    <text evidence="3">Belongs to the phosphate acetyltransferase and butyryltransferase family.</text>
</comment>
<gene>
    <name evidence="10" type="ORF">FD145_1561</name>
</gene>
<evidence type="ECO:0000256" key="3">
    <source>
        <dbReference type="ARBA" id="ARBA00005656"/>
    </source>
</evidence>
<evidence type="ECO:0000313" key="11">
    <source>
        <dbReference type="Proteomes" id="UP000488506"/>
    </source>
</evidence>
<dbReference type="PANTHER" id="PTHR43356:SF3">
    <property type="entry name" value="PHOSPHATE ACETYLTRANSFERASE"/>
    <property type="match status" value="1"/>
</dbReference>
<evidence type="ECO:0000313" key="10">
    <source>
        <dbReference type="EMBL" id="KAF0132802.1"/>
    </source>
</evidence>
<dbReference type="Gene3D" id="3.40.50.10950">
    <property type="match status" value="2"/>
</dbReference>
<name>A0A833P2M7_UNCSA</name>
<dbReference type="GO" id="GO:0008959">
    <property type="term" value="F:phosphate acetyltransferase activity"/>
    <property type="evidence" value="ECO:0007669"/>
    <property type="project" value="UniProtKB-EC"/>
</dbReference>
<dbReference type="InterPro" id="IPR012147">
    <property type="entry name" value="P_Ac_Bu_trans"/>
</dbReference>
<evidence type="ECO:0000256" key="7">
    <source>
        <dbReference type="ARBA" id="ARBA00023315"/>
    </source>
</evidence>
<dbReference type="InterPro" id="IPR042113">
    <property type="entry name" value="P_AcTrfase_dom1"/>
</dbReference>
<comment type="caution">
    <text evidence="10">The sequence shown here is derived from an EMBL/GenBank/DDBJ whole genome shotgun (WGS) entry which is preliminary data.</text>
</comment>
<dbReference type="NCBIfam" id="TIGR00651">
    <property type="entry name" value="pta"/>
    <property type="match status" value="1"/>
</dbReference>
<sequence>MDFISDLWNKAKKQTKTIVFPEGHDQRIIEAAKIIEQSKLAKIIIIGKDRLLPQNHPRLEEYIGKFFKKREAKGMTIEKARDTITNDYPFFAAMMVESGEADGMVSGADHPTAHTIKAALNCIGLAQDQTIISSFFAMLTDKIEFGEDGLLFYADCGVNPNPNAEELAEIAITTANSFVKLTGCQPRIAMLSFSTKGSAAHPDVDKVKKAYEITKAKKPDLMVDGELQADAALIPSIGRKKSPGSEVAGQANILIFPDLDAGNIAYKITERIAGAAALGPIFQGCAKPVNDLSRGCSVEDIVNVAAITVLQSI</sequence>